<accession>A0AAE0LS22</accession>
<evidence type="ECO:0000313" key="3">
    <source>
        <dbReference type="Proteomes" id="UP001278766"/>
    </source>
</evidence>
<reference evidence="2" key="1">
    <citation type="journal article" date="2023" name="Mol. Phylogenet. Evol.">
        <title>Genome-scale phylogeny and comparative genomics of the fungal order Sordariales.</title>
        <authorList>
            <person name="Hensen N."/>
            <person name="Bonometti L."/>
            <person name="Westerberg I."/>
            <person name="Brannstrom I.O."/>
            <person name="Guillou S."/>
            <person name="Cros-Aarteil S."/>
            <person name="Calhoun S."/>
            <person name="Haridas S."/>
            <person name="Kuo A."/>
            <person name="Mondo S."/>
            <person name="Pangilinan J."/>
            <person name="Riley R."/>
            <person name="LaButti K."/>
            <person name="Andreopoulos B."/>
            <person name="Lipzen A."/>
            <person name="Chen C."/>
            <person name="Yan M."/>
            <person name="Daum C."/>
            <person name="Ng V."/>
            <person name="Clum A."/>
            <person name="Steindorff A."/>
            <person name="Ohm R.A."/>
            <person name="Martin F."/>
            <person name="Silar P."/>
            <person name="Natvig D.O."/>
            <person name="Lalanne C."/>
            <person name="Gautier V."/>
            <person name="Ament-Velasquez S.L."/>
            <person name="Kruys A."/>
            <person name="Hutchinson M.I."/>
            <person name="Powell A.J."/>
            <person name="Barry K."/>
            <person name="Miller A.N."/>
            <person name="Grigoriev I.V."/>
            <person name="Debuchy R."/>
            <person name="Gladieux P."/>
            <person name="Hiltunen Thoren M."/>
            <person name="Johannesson H."/>
        </authorList>
    </citation>
    <scope>NUCLEOTIDE SEQUENCE</scope>
    <source>
        <strain evidence="2">CBS 168.71</strain>
    </source>
</reference>
<proteinExistence type="predicted"/>
<dbReference type="AlphaFoldDB" id="A0AAE0LS22"/>
<protein>
    <submittedName>
        <fullName evidence="2">Uncharacterized protein</fullName>
    </submittedName>
</protein>
<evidence type="ECO:0000256" key="1">
    <source>
        <dbReference type="SAM" id="SignalP"/>
    </source>
</evidence>
<comment type="caution">
    <text evidence="2">The sequence shown here is derived from an EMBL/GenBank/DDBJ whole genome shotgun (WGS) entry which is preliminary data.</text>
</comment>
<sequence length="88" mass="8934">MKFSLAVLLLTPFALAGSLPEKGEVGADAVAAGVAGSDVPKGDGGLKAAALYCPINYPYYCPAGFCCQGSKCCDLECCTDAATFCSVR</sequence>
<name>A0AAE0LS22_9PEZI</name>
<reference evidence="2" key="2">
    <citation type="submission" date="2023-06" db="EMBL/GenBank/DDBJ databases">
        <authorList>
            <consortium name="Lawrence Berkeley National Laboratory"/>
            <person name="Haridas S."/>
            <person name="Hensen N."/>
            <person name="Bonometti L."/>
            <person name="Westerberg I."/>
            <person name="Brannstrom I.O."/>
            <person name="Guillou S."/>
            <person name="Cros-Aarteil S."/>
            <person name="Calhoun S."/>
            <person name="Kuo A."/>
            <person name="Mondo S."/>
            <person name="Pangilinan J."/>
            <person name="Riley R."/>
            <person name="Labutti K."/>
            <person name="Andreopoulos B."/>
            <person name="Lipzen A."/>
            <person name="Chen C."/>
            <person name="Yanf M."/>
            <person name="Daum C."/>
            <person name="Ng V."/>
            <person name="Clum A."/>
            <person name="Steindorff A."/>
            <person name="Ohm R."/>
            <person name="Martin F."/>
            <person name="Silar P."/>
            <person name="Natvig D."/>
            <person name="Lalanne C."/>
            <person name="Gautier V."/>
            <person name="Ament-Velasquez S.L."/>
            <person name="Kruys A."/>
            <person name="Hutchinson M.I."/>
            <person name="Powell A.J."/>
            <person name="Barry K."/>
            <person name="Miller A.N."/>
            <person name="Grigoriev I.V."/>
            <person name="Debuchy R."/>
            <person name="Gladieux P."/>
            <person name="Thoren M.H."/>
            <person name="Johannesson H."/>
        </authorList>
    </citation>
    <scope>NUCLEOTIDE SEQUENCE</scope>
    <source>
        <strain evidence="2">CBS 168.71</strain>
    </source>
</reference>
<feature type="signal peptide" evidence="1">
    <location>
        <begin position="1"/>
        <end position="16"/>
    </location>
</feature>
<evidence type="ECO:0000313" key="2">
    <source>
        <dbReference type="EMBL" id="KAK3295398.1"/>
    </source>
</evidence>
<dbReference type="Proteomes" id="UP001278766">
    <property type="component" value="Unassembled WGS sequence"/>
</dbReference>
<dbReference type="RefSeq" id="XP_062658912.1">
    <property type="nucleotide sequence ID" value="XM_062806597.1"/>
</dbReference>
<keyword evidence="1" id="KW-0732">Signal</keyword>
<dbReference type="GeneID" id="87843545"/>
<gene>
    <name evidence="2" type="ORF">B0H64DRAFT_441808</name>
</gene>
<organism evidence="2 3">
    <name type="scientific">Chaetomium fimeti</name>
    <dbReference type="NCBI Taxonomy" id="1854472"/>
    <lineage>
        <taxon>Eukaryota</taxon>
        <taxon>Fungi</taxon>
        <taxon>Dikarya</taxon>
        <taxon>Ascomycota</taxon>
        <taxon>Pezizomycotina</taxon>
        <taxon>Sordariomycetes</taxon>
        <taxon>Sordariomycetidae</taxon>
        <taxon>Sordariales</taxon>
        <taxon>Chaetomiaceae</taxon>
        <taxon>Chaetomium</taxon>
    </lineage>
</organism>
<keyword evidence="3" id="KW-1185">Reference proteome</keyword>
<feature type="chain" id="PRO_5042233479" evidence="1">
    <location>
        <begin position="17"/>
        <end position="88"/>
    </location>
</feature>
<dbReference type="EMBL" id="JAUEPN010000004">
    <property type="protein sequence ID" value="KAK3295398.1"/>
    <property type="molecule type" value="Genomic_DNA"/>
</dbReference>